<evidence type="ECO:0000313" key="1">
    <source>
        <dbReference type="EMBL" id="EET61600.1"/>
    </source>
</evidence>
<dbReference type="Proteomes" id="UP000005561">
    <property type="component" value="Unassembled WGS sequence"/>
</dbReference>
<dbReference type="EMBL" id="ACCL02000005">
    <property type="protein sequence ID" value="EET61600.1"/>
    <property type="molecule type" value="Genomic_DNA"/>
</dbReference>
<proteinExistence type="predicted"/>
<sequence>MIGAEIQEALAGAAAQVNSDIPFSKTEQLSDQTNLSFQK</sequence>
<protein>
    <submittedName>
        <fullName evidence="1">Uncharacterized protein</fullName>
    </submittedName>
</protein>
<name>C6LCD6_9FIRM</name>
<comment type="caution">
    <text evidence="1">The sequence shown here is derived from an EMBL/GenBank/DDBJ whole genome shotgun (WGS) entry which is preliminary data.</text>
</comment>
<accession>C6LCD6</accession>
<dbReference type="AlphaFoldDB" id="C6LCD6"/>
<reference evidence="1" key="1">
    <citation type="submission" date="2009-07" db="EMBL/GenBank/DDBJ databases">
        <authorList>
            <person name="Weinstock G."/>
            <person name="Sodergren E."/>
            <person name="Clifton S."/>
            <person name="Fulton L."/>
            <person name="Fulton B."/>
            <person name="Courtney L."/>
            <person name="Fronick C."/>
            <person name="Harrison M."/>
            <person name="Strong C."/>
            <person name="Farmer C."/>
            <person name="Delahaunty K."/>
            <person name="Markovic C."/>
            <person name="Hall O."/>
            <person name="Minx P."/>
            <person name="Tomlinson C."/>
            <person name="Mitreva M."/>
            <person name="Nelson J."/>
            <person name="Hou S."/>
            <person name="Wollam A."/>
            <person name="Pepin K.H."/>
            <person name="Johnson M."/>
            <person name="Bhonagiri V."/>
            <person name="Nash W.E."/>
            <person name="Warren W."/>
            <person name="Chinwalla A."/>
            <person name="Mardis E.R."/>
            <person name="Wilson R.K."/>
        </authorList>
    </citation>
    <scope>NUCLEOTIDE SEQUENCE [LARGE SCALE GENOMIC DNA]</scope>
    <source>
        <strain evidence="1">DSM 14469</strain>
    </source>
</reference>
<evidence type="ECO:0000313" key="2">
    <source>
        <dbReference type="Proteomes" id="UP000005561"/>
    </source>
</evidence>
<organism evidence="1 2">
    <name type="scientific">Marvinbryantia formatexigens DSM 14469</name>
    <dbReference type="NCBI Taxonomy" id="478749"/>
    <lineage>
        <taxon>Bacteria</taxon>
        <taxon>Bacillati</taxon>
        <taxon>Bacillota</taxon>
        <taxon>Clostridia</taxon>
        <taxon>Lachnospirales</taxon>
        <taxon>Lachnospiraceae</taxon>
        <taxon>Marvinbryantia</taxon>
    </lineage>
</organism>
<keyword evidence="2" id="KW-1185">Reference proteome</keyword>
<gene>
    <name evidence="1" type="ORF">BRYFOR_06283</name>
</gene>